<dbReference type="RefSeq" id="WP_204061577.1">
    <property type="nucleotide sequence ID" value="NZ_BAAAGP010000030.1"/>
</dbReference>
<proteinExistence type="predicted"/>
<dbReference type="Pfam" id="PF23855">
    <property type="entry name" value="DUF7218"/>
    <property type="match status" value="1"/>
</dbReference>
<sequence length="619" mass="67401">MAVREALREAVLPLRQRFYQWTGQADLAEQVRQERTENAWLRESVSDLENRMFEPGWRRLTALAEQEFTRDGLRQITSVARVMTLKSPLLKRGLALRTAYVWGQGVSITGRDKRVNEVIQRFLDDPGNRRALSSGQAHESLERCLFTDGQVFLALFTAPRTGRVQVRRLPWDEIVDVITNPDDASEPWYYQQDGWTERLDAATGAVIIERRIVFYPALGYRPASRPKVLRGRDGSTGPVRWDAPVYHVRVGGHDGWKFGLADCYAAIDWAQAYKDFLTDWARLVKALSRFAWRLTTKGSKQQAARARIAAAPTRDPVNGDAQHAGATAIMTADMALEAVPKTGATIDSESGRPLAAMTAAALDVPVTMLLGDPGTTGARATAETLDTPTERSMELRQGVWADAFQAILGHVITESVRAPEGILKGVIDTDPYDGRETVRLRGSADTTVDISFPDIDDVDPSTLIEAIVKADSTSHVPPEVITRLLLEALGVRDVDGILAKLTDADGNFISPAASAGQAAADAFRRGEDPASVLGNAPPAAPTQGTGEGPDEGAGGDQVREAAGGIRGIVAGREDVYRELRRQGHSKEAAARIANAGKTHERRSRMAKKAAMTRKARGGS</sequence>
<evidence type="ECO:0000256" key="1">
    <source>
        <dbReference type="SAM" id="MobiDB-lite"/>
    </source>
</evidence>
<protein>
    <recommendedName>
        <fullName evidence="4">Phage portal protein</fullName>
    </recommendedName>
</protein>
<evidence type="ECO:0008006" key="4">
    <source>
        <dbReference type="Google" id="ProtNLM"/>
    </source>
</evidence>
<evidence type="ECO:0000313" key="2">
    <source>
        <dbReference type="EMBL" id="GIH44594.1"/>
    </source>
</evidence>
<evidence type="ECO:0000313" key="3">
    <source>
        <dbReference type="Proteomes" id="UP000603904"/>
    </source>
</evidence>
<name>A0ABQ4GBY3_9ACTN</name>
<feature type="compositionally biased region" description="Basic residues" evidence="1">
    <location>
        <begin position="599"/>
        <end position="619"/>
    </location>
</feature>
<keyword evidence="3" id="KW-1185">Reference proteome</keyword>
<gene>
    <name evidence="2" type="ORF">Mco01_75940</name>
</gene>
<organism evidence="2 3">
    <name type="scientific">Microbispora corallina</name>
    <dbReference type="NCBI Taxonomy" id="83302"/>
    <lineage>
        <taxon>Bacteria</taxon>
        <taxon>Bacillati</taxon>
        <taxon>Actinomycetota</taxon>
        <taxon>Actinomycetes</taxon>
        <taxon>Streptosporangiales</taxon>
        <taxon>Streptosporangiaceae</taxon>
        <taxon>Microbispora</taxon>
    </lineage>
</organism>
<feature type="compositionally biased region" description="Gly residues" evidence="1">
    <location>
        <begin position="545"/>
        <end position="555"/>
    </location>
</feature>
<dbReference type="InterPro" id="IPR055642">
    <property type="entry name" value="DUF7218"/>
</dbReference>
<feature type="region of interest" description="Disordered" evidence="1">
    <location>
        <begin position="580"/>
        <end position="619"/>
    </location>
</feature>
<accession>A0ABQ4GBY3</accession>
<feature type="region of interest" description="Disordered" evidence="1">
    <location>
        <begin position="520"/>
        <end position="564"/>
    </location>
</feature>
<dbReference type="Proteomes" id="UP000603904">
    <property type="component" value="Unassembled WGS sequence"/>
</dbReference>
<reference evidence="2 3" key="1">
    <citation type="submission" date="2021-01" db="EMBL/GenBank/DDBJ databases">
        <title>Whole genome shotgun sequence of Microbispora corallina NBRC 16416.</title>
        <authorList>
            <person name="Komaki H."/>
            <person name="Tamura T."/>
        </authorList>
    </citation>
    <scope>NUCLEOTIDE SEQUENCE [LARGE SCALE GENOMIC DNA]</scope>
    <source>
        <strain evidence="2 3">NBRC 16416</strain>
    </source>
</reference>
<dbReference type="EMBL" id="BOOC01000064">
    <property type="protein sequence ID" value="GIH44594.1"/>
    <property type="molecule type" value="Genomic_DNA"/>
</dbReference>
<feature type="compositionally biased region" description="Basic and acidic residues" evidence="1">
    <location>
        <begin position="580"/>
        <end position="589"/>
    </location>
</feature>
<comment type="caution">
    <text evidence="2">The sequence shown here is derived from an EMBL/GenBank/DDBJ whole genome shotgun (WGS) entry which is preliminary data.</text>
</comment>